<name>A0A843UM20_COLES</name>
<dbReference type="Proteomes" id="UP000652761">
    <property type="component" value="Unassembled WGS sequence"/>
</dbReference>
<comment type="caution">
    <text evidence="1">The sequence shown here is derived from an EMBL/GenBank/DDBJ whole genome shotgun (WGS) entry which is preliminary data.</text>
</comment>
<keyword evidence="2" id="KW-1185">Reference proteome</keyword>
<protein>
    <submittedName>
        <fullName evidence="1">Uncharacterized protein</fullName>
    </submittedName>
</protein>
<sequence>MVIPRLSGRKVEAEQQFGAFPLDPLEALGWEAAPCSLHLSTDALRNGKPELCPGLTVCICRQQKEGEGIHLSRSRGGQAGHPECWGEHPLDQILKSSEQILRSFLDGFVPSNHKWIVLEAQLAAVSSKALRDFNEMSSLGGIGMPRKIRREVMGQAYGIDLLVLEKHRRMRLIMNSGRLIS</sequence>
<reference evidence="1" key="1">
    <citation type="submission" date="2017-07" db="EMBL/GenBank/DDBJ databases">
        <title>Taro Niue Genome Assembly and Annotation.</title>
        <authorList>
            <person name="Atibalentja N."/>
            <person name="Keating K."/>
            <person name="Fields C.J."/>
        </authorList>
    </citation>
    <scope>NUCLEOTIDE SEQUENCE</scope>
    <source>
        <strain evidence="1">Niue_2</strain>
        <tissue evidence="1">Leaf</tissue>
    </source>
</reference>
<evidence type="ECO:0000313" key="1">
    <source>
        <dbReference type="EMBL" id="MQL83387.1"/>
    </source>
</evidence>
<dbReference type="AlphaFoldDB" id="A0A843UM20"/>
<accession>A0A843UM20</accession>
<proteinExistence type="predicted"/>
<dbReference type="EMBL" id="NMUH01000692">
    <property type="protein sequence ID" value="MQL83387.1"/>
    <property type="molecule type" value="Genomic_DNA"/>
</dbReference>
<gene>
    <name evidence="1" type="ORF">Taro_015874</name>
</gene>
<organism evidence="1 2">
    <name type="scientific">Colocasia esculenta</name>
    <name type="common">Wild taro</name>
    <name type="synonym">Arum esculentum</name>
    <dbReference type="NCBI Taxonomy" id="4460"/>
    <lineage>
        <taxon>Eukaryota</taxon>
        <taxon>Viridiplantae</taxon>
        <taxon>Streptophyta</taxon>
        <taxon>Embryophyta</taxon>
        <taxon>Tracheophyta</taxon>
        <taxon>Spermatophyta</taxon>
        <taxon>Magnoliopsida</taxon>
        <taxon>Liliopsida</taxon>
        <taxon>Araceae</taxon>
        <taxon>Aroideae</taxon>
        <taxon>Colocasieae</taxon>
        <taxon>Colocasia</taxon>
    </lineage>
</organism>
<evidence type="ECO:0000313" key="2">
    <source>
        <dbReference type="Proteomes" id="UP000652761"/>
    </source>
</evidence>